<sequence>MEYMHTVFTTTFQSLEEAETACQAVGREVGFALKRQKKTDYKFQLALKKWPQGWTVTPTRLAEPHNHNFTPATTHSVFRAELLEGQGSYIVTQYNSGLKLSIIAAQIRAKATEIPDLKGI</sequence>
<dbReference type="Proteomes" id="UP000054481">
    <property type="component" value="Unassembled WGS sequence"/>
</dbReference>
<evidence type="ECO:0000313" key="2">
    <source>
        <dbReference type="Proteomes" id="UP000054481"/>
    </source>
</evidence>
<reference evidence="1 2" key="1">
    <citation type="journal article" date="2014" name="Genome Biol. Evol.">
        <title>Comparative genomics and transcriptomics analyses reveal divergent lifestyle features of nematode endoparasitic fungus Hirsutella minnesotensis.</title>
        <authorList>
            <person name="Lai Y."/>
            <person name="Liu K."/>
            <person name="Zhang X."/>
            <person name="Zhang X."/>
            <person name="Li K."/>
            <person name="Wang N."/>
            <person name="Shu C."/>
            <person name="Wu Y."/>
            <person name="Wang C."/>
            <person name="Bushley K.E."/>
            <person name="Xiang M."/>
            <person name="Liu X."/>
        </authorList>
    </citation>
    <scope>NUCLEOTIDE SEQUENCE [LARGE SCALE GENOMIC DNA]</scope>
    <source>
        <strain evidence="1 2">3608</strain>
    </source>
</reference>
<proteinExistence type="predicted"/>
<accession>A0A0F7ZW17</accession>
<protein>
    <submittedName>
        <fullName evidence="1">Uncharacterized protein</fullName>
    </submittedName>
</protein>
<organism evidence="1 2">
    <name type="scientific">Hirsutella minnesotensis 3608</name>
    <dbReference type="NCBI Taxonomy" id="1043627"/>
    <lineage>
        <taxon>Eukaryota</taxon>
        <taxon>Fungi</taxon>
        <taxon>Dikarya</taxon>
        <taxon>Ascomycota</taxon>
        <taxon>Pezizomycotina</taxon>
        <taxon>Sordariomycetes</taxon>
        <taxon>Hypocreomycetidae</taxon>
        <taxon>Hypocreales</taxon>
        <taxon>Ophiocordycipitaceae</taxon>
        <taxon>Hirsutella</taxon>
    </lineage>
</organism>
<name>A0A0F7ZW17_9HYPO</name>
<dbReference type="AlphaFoldDB" id="A0A0F7ZW17"/>
<keyword evidence="2" id="KW-1185">Reference proteome</keyword>
<dbReference type="EMBL" id="KQ030984">
    <property type="protein sequence ID" value="KJZ68192.1"/>
    <property type="molecule type" value="Genomic_DNA"/>
</dbReference>
<gene>
    <name evidence="1" type="ORF">HIM_12417</name>
</gene>
<evidence type="ECO:0000313" key="1">
    <source>
        <dbReference type="EMBL" id="KJZ68192.1"/>
    </source>
</evidence>